<gene>
    <name evidence="11" type="ORF">AF333_13380</name>
    <name evidence="12" type="ORF">SAMN04487909_102264</name>
</gene>
<keyword evidence="2" id="KW-0813">Transport</keyword>
<feature type="transmembrane region" description="Helical" evidence="9">
    <location>
        <begin position="321"/>
        <end position="348"/>
    </location>
</feature>
<dbReference type="AlphaFoldDB" id="A0A0D1Y2W1"/>
<dbReference type="InterPro" id="IPR052180">
    <property type="entry name" value="NhaC_Na-H+_Antiporter"/>
</dbReference>
<reference evidence="11 13" key="1">
    <citation type="submission" date="2015-07" db="EMBL/GenBank/DDBJ databases">
        <title>Fjat-14205 dsm 2895.</title>
        <authorList>
            <person name="Liu B."/>
            <person name="Wang J."/>
            <person name="Zhu Y."/>
            <person name="Liu G."/>
            <person name="Chen Q."/>
            <person name="Chen Z."/>
            <person name="Lan J."/>
            <person name="Che J."/>
            <person name="Ge C."/>
            <person name="Shi H."/>
            <person name="Pan Z."/>
            <person name="Liu X."/>
        </authorList>
    </citation>
    <scope>NUCLEOTIDE SEQUENCE [LARGE SCALE GENOMIC DNA]</scope>
    <source>
        <strain evidence="11 13">DSM 2895</strain>
    </source>
</reference>
<name>A0A0D1Y2W1_ANEMI</name>
<evidence type="ECO:0000256" key="2">
    <source>
        <dbReference type="ARBA" id="ARBA00022448"/>
    </source>
</evidence>
<evidence type="ECO:0000256" key="7">
    <source>
        <dbReference type="ARBA" id="ARBA00023136"/>
    </source>
</evidence>
<feature type="transmembrane region" description="Helical" evidence="9">
    <location>
        <begin position="72"/>
        <end position="99"/>
    </location>
</feature>
<evidence type="ECO:0000256" key="1">
    <source>
        <dbReference type="ARBA" id="ARBA00004651"/>
    </source>
</evidence>
<evidence type="ECO:0000256" key="5">
    <source>
        <dbReference type="ARBA" id="ARBA00022692"/>
    </source>
</evidence>
<comment type="similarity">
    <text evidence="8">Belongs to the NhaC Na(+)/H(+) (TC 2.A.35) antiporter family.</text>
</comment>
<dbReference type="GeneID" id="42306164"/>
<dbReference type="Proteomes" id="UP000037269">
    <property type="component" value="Unassembled WGS sequence"/>
</dbReference>
<dbReference type="STRING" id="47500.AF333_13380"/>
<feature type="transmembrane region" description="Helical" evidence="9">
    <location>
        <begin position="232"/>
        <end position="251"/>
    </location>
</feature>
<organism evidence="11 13">
    <name type="scientific">Aneurinibacillus migulanus</name>
    <name type="common">Bacillus migulanus</name>
    <dbReference type="NCBI Taxonomy" id="47500"/>
    <lineage>
        <taxon>Bacteria</taxon>
        <taxon>Bacillati</taxon>
        <taxon>Bacillota</taxon>
        <taxon>Bacilli</taxon>
        <taxon>Bacillales</taxon>
        <taxon>Paenibacillaceae</taxon>
        <taxon>Aneurinibacillus group</taxon>
        <taxon>Aneurinibacillus</taxon>
    </lineage>
</organism>
<keyword evidence="13" id="KW-1185">Reference proteome</keyword>
<dbReference type="PANTHER" id="PTHR33451:SF3">
    <property type="entry name" value="MALATE-2H(+)_NA(+)-LACTATE ANTIPORTER"/>
    <property type="match status" value="1"/>
</dbReference>
<evidence type="ECO:0000259" key="10">
    <source>
        <dbReference type="Pfam" id="PF03553"/>
    </source>
</evidence>
<dbReference type="PATRIC" id="fig|47500.8.peg.1440"/>
<evidence type="ECO:0000256" key="6">
    <source>
        <dbReference type="ARBA" id="ARBA00022989"/>
    </source>
</evidence>
<evidence type="ECO:0000256" key="8">
    <source>
        <dbReference type="ARBA" id="ARBA00038435"/>
    </source>
</evidence>
<dbReference type="Proteomes" id="UP000182836">
    <property type="component" value="Unassembled WGS sequence"/>
</dbReference>
<accession>A0A0D1Y2W1</accession>
<feature type="transmembrane region" description="Helical" evidence="9">
    <location>
        <begin position="132"/>
        <end position="160"/>
    </location>
</feature>
<keyword evidence="6 9" id="KW-1133">Transmembrane helix</keyword>
<dbReference type="EMBL" id="FNED01000002">
    <property type="protein sequence ID" value="SDI24805.1"/>
    <property type="molecule type" value="Genomic_DNA"/>
</dbReference>
<keyword evidence="5 9" id="KW-0812">Transmembrane</keyword>
<dbReference type="RefSeq" id="WP_043064004.1">
    <property type="nucleotide sequence ID" value="NZ_BJOA01000009.1"/>
</dbReference>
<dbReference type="Pfam" id="PF03553">
    <property type="entry name" value="Na_H_antiporter"/>
    <property type="match status" value="1"/>
</dbReference>
<evidence type="ECO:0000256" key="4">
    <source>
        <dbReference type="ARBA" id="ARBA00022475"/>
    </source>
</evidence>
<sequence length="484" mass="51554">MNKKPSFFQAILPILAMFAILVIGYGIFRLKIEPLLICATIVAALVGKSIGLTWDDMMEGIIDKITKSLSAILILITVGILIGTWMLSGTIPMMVYYGLQFISPHYLFVTAFLVTALVSTFTGTSWGSAGTVGVAIIGVAMVLGVSLPITAGAIIAGAYFGDKMSPLSDTTNLAPIAAGSELYEHIRHLLYTTVPASIVGLIIYWFVGRGIDVSGVAREKEVEAMLSTLDALFNWNILLIIPVVLVIGGAIKKLPTIPVMIASSALAIALGLAFQSVSLASAFESVANGFNIDMIKMEGLNTAAMGDDVKKLLNRGGMSSMLGTVLIAFCAFAFAGIISKAGCLEVILEKINEKAKSQGSLVFSTVAASITMAITTGNSYLSILIPGELFRDVYVQRGLHPKNLSRTLEDSGSVVVPLIPWSMAGVYMSTTLGVPVQQYAPWAIMCYLGLVFAIIYGYTGFAIAKLDKGSDDMDFHDEQNLQAK</sequence>
<feature type="transmembrane region" description="Helical" evidence="9">
    <location>
        <begin position="258"/>
        <end position="283"/>
    </location>
</feature>
<keyword evidence="7 9" id="KW-0472">Membrane</keyword>
<dbReference type="PANTHER" id="PTHR33451">
    <property type="entry name" value="MALATE-2H(+)/NA(+)-LACTATE ANTIPORTER"/>
    <property type="match status" value="1"/>
</dbReference>
<evidence type="ECO:0000256" key="3">
    <source>
        <dbReference type="ARBA" id="ARBA00022449"/>
    </source>
</evidence>
<evidence type="ECO:0000313" key="13">
    <source>
        <dbReference type="Proteomes" id="UP000037269"/>
    </source>
</evidence>
<keyword evidence="4" id="KW-1003">Cell membrane</keyword>
<feature type="transmembrane region" description="Helical" evidence="9">
    <location>
        <begin position="35"/>
        <end position="52"/>
    </location>
</feature>
<feature type="transmembrane region" description="Helical" evidence="9">
    <location>
        <begin position="189"/>
        <end position="207"/>
    </location>
</feature>
<dbReference type="GO" id="GO:0015297">
    <property type="term" value="F:antiporter activity"/>
    <property type="evidence" value="ECO:0007669"/>
    <property type="project" value="UniProtKB-KW"/>
</dbReference>
<feature type="transmembrane region" description="Helical" evidence="9">
    <location>
        <begin position="360"/>
        <end position="381"/>
    </location>
</feature>
<protein>
    <submittedName>
        <fullName evidence="11">Sodium:proton antiporter</fullName>
    </submittedName>
    <submittedName>
        <fullName evidence="12">Transporter, NhaC family</fullName>
    </submittedName>
</protein>
<dbReference type="GO" id="GO:0005886">
    <property type="term" value="C:plasma membrane"/>
    <property type="evidence" value="ECO:0007669"/>
    <property type="project" value="UniProtKB-SubCell"/>
</dbReference>
<evidence type="ECO:0000256" key="9">
    <source>
        <dbReference type="SAM" id="Phobius"/>
    </source>
</evidence>
<reference evidence="12 14" key="2">
    <citation type="submission" date="2016-10" db="EMBL/GenBank/DDBJ databases">
        <authorList>
            <person name="de Groot N.N."/>
        </authorList>
    </citation>
    <scope>NUCLEOTIDE SEQUENCE [LARGE SCALE GENOMIC DNA]</scope>
    <source>
        <strain evidence="12 14">DSM 2895</strain>
    </source>
</reference>
<dbReference type="InterPro" id="IPR018461">
    <property type="entry name" value="Na/H_Antiport_NhaC-like_C"/>
</dbReference>
<feature type="transmembrane region" description="Helical" evidence="9">
    <location>
        <begin position="6"/>
        <end position="28"/>
    </location>
</feature>
<keyword evidence="3" id="KW-0050">Antiport</keyword>
<dbReference type="EMBL" id="LGUG01000004">
    <property type="protein sequence ID" value="KON96319.1"/>
    <property type="molecule type" value="Genomic_DNA"/>
</dbReference>
<dbReference type="InterPro" id="IPR004770">
    <property type="entry name" value="Na/H_antiport_NhaC"/>
</dbReference>
<evidence type="ECO:0000313" key="12">
    <source>
        <dbReference type="EMBL" id="SDI24805.1"/>
    </source>
</evidence>
<feature type="transmembrane region" description="Helical" evidence="9">
    <location>
        <begin position="106"/>
        <end position="126"/>
    </location>
</feature>
<feature type="transmembrane region" description="Helical" evidence="9">
    <location>
        <begin position="439"/>
        <end position="458"/>
    </location>
</feature>
<dbReference type="NCBIfam" id="TIGR00931">
    <property type="entry name" value="antiport_nhaC"/>
    <property type="match status" value="1"/>
</dbReference>
<evidence type="ECO:0000313" key="14">
    <source>
        <dbReference type="Proteomes" id="UP000182836"/>
    </source>
</evidence>
<proteinExistence type="inferred from homology"/>
<dbReference type="OrthoDB" id="9762978at2"/>
<evidence type="ECO:0000313" key="11">
    <source>
        <dbReference type="EMBL" id="KON96319.1"/>
    </source>
</evidence>
<feature type="domain" description="Na+/H+ antiporter NhaC-like C-terminal" evidence="10">
    <location>
        <begin position="157"/>
        <end position="461"/>
    </location>
</feature>
<comment type="subcellular location">
    <subcellularLocation>
        <location evidence="1">Cell membrane</location>
        <topology evidence="1">Multi-pass membrane protein</topology>
    </subcellularLocation>
</comment>